<organism evidence="1 2">
    <name type="scientific">Rhizophagus irregularis</name>
    <dbReference type="NCBI Taxonomy" id="588596"/>
    <lineage>
        <taxon>Eukaryota</taxon>
        <taxon>Fungi</taxon>
        <taxon>Fungi incertae sedis</taxon>
        <taxon>Mucoromycota</taxon>
        <taxon>Glomeromycotina</taxon>
        <taxon>Glomeromycetes</taxon>
        <taxon>Glomerales</taxon>
        <taxon>Glomeraceae</taxon>
        <taxon>Rhizophagus</taxon>
    </lineage>
</organism>
<sequence>MGKQNIKYSEEFTSFLVILGGISSRALDLFRQNLEGRSIRSIRYLRNNNEDHLTNPELCFENVARFKRLIDTIGYDGPIAAMTDNTKLKERLRYSPILGCIIGSTLSKEETIINVYSDIPSTINKIKEENAIAKDVRAYMLCVKCQFASDAADIPLPKFPPVIVALIPNKGSDSANDITQLHKKLLQEIAPQLGLHILSLGSNGAIVEFRAQQNILNSSNTERLSIYNSTLNINFSCPIFESIGPIIPVQGPKHAKKTARNAIMSGARLLTFGNSSVRYDQLLEQVNRHDSVMYKNDVIKLDQQDDSAAYRTFCSANLKQLVSHNYQLKPEDKGLFVYLFIMGQYEFRKMVGGRHAYF</sequence>
<comment type="caution">
    <text evidence="1">The sequence shown here is derived from an EMBL/GenBank/DDBJ whole genome shotgun (WGS) entry which is preliminary data.</text>
</comment>
<dbReference type="VEuPathDB" id="FungiDB:RhiirFUN_020206"/>
<gene>
    <name evidence="1" type="ORF">RhiirA4_425278</name>
</gene>
<dbReference type="VEuPathDB" id="FungiDB:FUN_015444"/>
<evidence type="ECO:0000313" key="1">
    <source>
        <dbReference type="EMBL" id="PKY52441.1"/>
    </source>
</evidence>
<accession>A0A2I1H0U1</accession>
<name>A0A2I1H0U1_9GLOM</name>
<keyword evidence="2" id="KW-1185">Reference proteome</keyword>
<dbReference type="EMBL" id="LLXI01001206">
    <property type="protein sequence ID" value="PKY52441.1"/>
    <property type="molecule type" value="Genomic_DNA"/>
</dbReference>
<dbReference type="Proteomes" id="UP000234323">
    <property type="component" value="Unassembled WGS sequence"/>
</dbReference>
<reference evidence="1 2" key="1">
    <citation type="submission" date="2015-10" db="EMBL/GenBank/DDBJ databases">
        <title>Genome analyses suggest a sexual origin of heterokaryosis in a supposedly ancient asexual fungus.</title>
        <authorList>
            <person name="Ropars J."/>
            <person name="Sedzielewska K."/>
            <person name="Noel J."/>
            <person name="Charron P."/>
            <person name="Farinelli L."/>
            <person name="Marton T."/>
            <person name="Kruger M."/>
            <person name="Pelin A."/>
            <person name="Brachmann A."/>
            <person name="Corradi N."/>
        </authorList>
    </citation>
    <scope>NUCLEOTIDE SEQUENCE [LARGE SCALE GENOMIC DNA]</scope>
    <source>
        <strain evidence="1 2">A4</strain>
    </source>
</reference>
<evidence type="ECO:0000313" key="2">
    <source>
        <dbReference type="Proteomes" id="UP000234323"/>
    </source>
</evidence>
<dbReference type="AlphaFoldDB" id="A0A2I1H0U1"/>
<protein>
    <submittedName>
        <fullName evidence="1">Uncharacterized protein</fullName>
    </submittedName>
</protein>
<dbReference type="VEuPathDB" id="FungiDB:RhiirA1_502368"/>
<proteinExistence type="predicted"/>